<dbReference type="EMBL" id="CP042425">
    <property type="protein sequence ID" value="QEL19626.1"/>
    <property type="molecule type" value="Genomic_DNA"/>
</dbReference>
<feature type="compositionally biased region" description="Basic and acidic residues" evidence="1">
    <location>
        <begin position="160"/>
        <end position="188"/>
    </location>
</feature>
<evidence type="ECO:0000256" key="1">
    <source>
        <dbReference type="SAM" id="MobiDB-lite"/>
    </source>
</evidence>
<evidence type="ECO:0000313" key="3">
    <source>
        <dbReference type="EMBL" id="QEL19626.1"/>
    </source>
</evidence>
<sequence length="925" mass="99681">MNLPLRLVKRETLGSADAAVVFTDDPAALVGVCAKLPAFPTVFRVAGGFLLFASVSAWPAGVVKLRRLGGDLFVPTDAELLPRLLPDEMVGLTETVGLVVLVTGALAFDPMKPLYPAEWLRPARLRRESWQPLPAPPDRAERLTTIERPTPPGLAVEILNEGKPDDASPLPERDEVPGDGGRVPDDARPPSGSFLDRVRAGAALRVGQFLAWAGKQLNAPGLGKLGGKVARKAVERVPRLTEKILGAQEAALRQVLRQLQSGDVEAALRRAPIAVGDPSRPTSVGTGTQLGTRDPRFSLAALLGSGGGGGSWLGGGDVWAHLAAEYRRLAEEAARRGDARRAAYLYGVLLRDVRAAANALMAGGYFREAAVLFRDKLSDLSAAATAFERAGDYDEAARLYERREEYEPAAEMYRRGGDEDRATVFFERAADRHKAGGRWLAAGDLLRKKLGRRQPATECYRRGWRTGGTDARACGERCVDDFLVAESWAEFDELIDEAAEAFPPPRSPEASAFFNYALHVGDDFLPPAHFGDVRDRVRLAFAEHLRADATVRQAGETARELFAPKGGWTGPQLRDAEYAARAAARVTESPARVSGSPPAGTVTAVAMARLSRDVLVAVDDEIFLWNNATSDRTRVTSVVGGRVTGLAISPDAAVVYALSEQADGVTLRCFTRATERFRHREAAYLPQGQWRSPTSDHHWSLLPQVEFRAGEPVVLVTHASERVELCGYFLRATTRAEGYVLDVTPRADRPYLTGSAPYLFERVTPDEYWEWDEVFCRRVAGPNTTRWVTNVTPAVPAGAALGRPPLDCLTPEAGCLQVVCVTGDGGVVWQEFTTDGTGHPRTTPARPEVPVPVVAACLCGPRRVAAATAAGTVHWFRVAGARLVSDARPTALGLPDRVAFLASGSTASEVYAVSAAGRVLRLSGP</sequence>
<dbReference type="Pfam" id="PF19919">
    <property type="entry name" value="bpX3"/>
    <property type="match status" value="1"/>
</dbReference>
<dbReference type="SUPFAM" id="SSF48452">
    <property type="entry name" value="TPR-like"/>
    <property type="match status" value="1"/>
</dbReference>
<feature type="domain" description="MoxR-vWA-beta-propeller ternary system" evidence="2">
    <location>
        <begin position="42"/>
        <end position="152"/>
    </location>
</feature>
<dbReference type="OrthoDB" id="282269at2"/>
<dbReference type="Gene3D" id="1.25.40.10">
    <property type="entry name" value="Tetratricopeptide repeat domain"/>
    <property type="match status" value="1"/>
</dbReference>
<keyword evidence="4" id="KW-1185">Reference proteome</keyword>
<dbReference type="Proteomes" id="UP000324974">
    <property type="component" value="Chromosome"/>
</dbReference>
<protein>
    <recommendedName>
        <fullName evidence="2">MoxR-vWA-beta-propeller ternary system domain-containing protein</fullName>
    </recommendedName>
</protein>
<dbReference type="SUPFAM" id="SSF63829">
    <property type="entry name" value="Calcium-dependent phosphotriesterase"/>
    <property type="match status" value="1"/>
</dbReference>
<dbReference type="InterPro" id="IPR045551">
    <property type="entry name" value="bpX3"/>
</dbReference>
<dbReference type="KEGG" id="lrs:PX52LOC_06702"/>
<evidence type="ECO:0000313" key="4">
    <source>
        <dbReference type="Proteomes" id="UP000324974"/>
    </source>
</evidence>
<dbReference type="RefSeq" id="WP_149113997.1">
    <property type="nucleotide sequence ID" value="NZ_CP042425.1"/>
</dbReference>
<dbReference type="AlphaFoldDB" id="A0A5C1ANP6"/>
<proteinExistence type="predicted"/>
<dbReference type="InterPro" id="IPR011990">
    <property type="entry name" value="TPR-like_helical_dom_sf"/>
</dbReference>
<accession>A0A5C1ANP6</accession>
<name>A0A5C1ANP6_9BACT</name>
<gene>
    <name evidence="3" type="ORF">PX52LOC_06702</name>
</gene>
<reference evidence="4" key="1">
    <citation type="submission" date="2019-08" db="EMBL/GenBank/DDBJ databases">
        <title>Limnoglobus roseus gen. nov., sp. nov., a novel freshwater planctomycete with a giant genome from the family Gemmataceae.</title>
        <authorList>
            <person name="Kulichevskaya I.S."/>
            <person name="Naumoff D.G."/>
            <person name="Miroshnikov K."/>
            <person name="Ivanova A."/>
            <person name="Philippov D.A."/>
            <person name="Hakobyan A."/>
            <person name="Rijpstra I.C."/>
            <person name="Sinninghe Damste J.S."/>
            <person name="Liesack W."/>
            <person name="Dedysh S.N."/>
        </authorList>
    </citation>
    <scope>NUCLEOTIDE SEQUENCE [LARGE SCALE GENOMIC DNA]</scope>
    <source>
        <strain evidence="4">PX52</strain>
    </source>
</reference>
<organism evidence="3 4">
    <name type="scientific">Limnoglobus roseus</name>
    <dbReference type="NCBI Taxonomy" id="2598579"/>
    <lineage>
        <taxon>Bacteria</taxon>
        <taxon>Pseudomonadati</taxon>
        <taxon>Planctomycetota</taxon>
        <taxon>Planctomycetia</taxon>
        <taxon>Gemmatales</taxon>
        <taxon>Gemmataceae</taxon>
        <taxon>Limnoglobus</taxon>
    </lineage>
</organism>
<feature type="region of interest" description="Disordered" evidence="1">
    <location>
        <begin position="151"/>
        <end position="191"/>
    </location>
</feature>
<evidence type="ECO:0000259" key="2">
    <source>
        <dbReference type="Pfam" id="PF19919"/>
    </source>
</evidence>